<dbReference type="Proteomes" id="UP000298471">
    <property type="component" value="Unassembled WGS sequence"/>
</dbReference>
<keyword evidence="2" id="KW-1185">Reference proteome</keyword>
<reference evidence="1 2" key="1">
    <citation type="submission" date="2019-04" db="EMBL/GenBank/DDBJ databases">
        <authorList>
            <person name="Feng G."/>
            <person name="Zhang J."/>
            <person name="Zhu H."/>
        </authorList>
    </citation>
    <scope>NUCLEOTIDE SEQUENCE [LARGE SCALE GENOMIC DNA]</scope>
    <source>
        <strain evidence="1 2">9PBR-1</strain>
    </source>
</reference>
<dbReference type="RefSeq" id="WP_135393921.1">
    <property type="nucleotide sequence ID" value="NZ_SRMB01000001.1"/>
</dbReference>
<gene>
    <name evidence="1" type="ORF">E5K02_08400</name>
</gene>
<dbReference type="OrthoDB" id="9765204at2"/>
<comment type="caution">
    <text evidence="1">The sequence shown here is derived from an EMBL/GenBank/DDBJ whole genome shotgun (WGS) entry which is preliminary data.</text>
</comment>
<proteinExistence type="predicted"/>
<accession>A0A4Z0QJK9</accession>
<name>A0A4Z0QJK9_9BACT</name>
<sequence length="64" mass="7593">MPMARELRQPDTIGNLFRMLVRPDCRYSYRRQLWKADGTRYYYHLDTPLDSTTSKVLNVAGPTR</sequence>
<dbReference type="EMBL" id="SRMB01000001">
    <property type="protein sequence ID" value="TGE29459.1"/>
    <property type="molecule type" value="Genomic_DNA"/>
</dbReference>
<organism evidence="1 2">
    <name type="scientific">Hymenobacter metallicola</name>
    <dbReference type="NCBI Taxonomy" id="2563114"/>
    <lineage>
        <taxon>Bacteria</taxon>
        <taxon>Pseudomonadati</taxon>
        <taxon>Bacteroidota</taxon>
        <taxon>Cytophagia</taxon>
        <taxon>Cytophagales</taxon>
        <taxon>Hymenobacteraceae</taxon>
        <taxon>Hymenobacter</taxon>
    </lineage>
</organism>
<evidence type="ECO:0000313" key="2">
    <source>
        <dbReference type="Proteomes" id="UP000298471"/>
    </source>
</evidence>
<protein>
    <submittedName>
        <fullName evidence="1">Uncharacterized protein</fullName>
    </submittedName>
</protein>
<evidence type="ECO:0000313" key="1">
    <source>
        <dbReference type="EMBL" id="TGE29459.1"/>
    </source>
</evidence>
<dbReference type="AlphaFoldDB" id="A0A4Z0QJK9"/>